<feature type="domain" description="WIBG Mago-binding" evidence="2">
    <location>
        <begin position="5"/>
        <end position="31"/>
    </location>
</feature>
<dbReference type="GO" id="GO:0035145">
    <property type="term" value="C:exon-exon junction complex"/>
    <property type="evidence" value="ECO:0007669"/>
    <property type="project" value="TreeGrafter"/>
</dbReference>
<dbReference type="InterPro" id="IPR015362">
    <property type="entry name" value="WIBG_mago-bd"/>
</dbReference>
<evidence type="ECO:0000256" key="1">
    <source>
        <dbReference type="SAM" id="MobiDB-lite"/>
    </source>
</evidence>
<accession>A0A1D2A1U5</accession>
<dbReference type="EMBL" id="GDKF01005453">
    <property type="protein sequence ID" value="JAT73169.1"/>
    <property type="molecule type" value="Transcribed_RNA"/>
</dbReference>
<sequence length="197" mass="20727">MGDGGATVIPPSRRPDGTLRKEVRVRAGYVPQDEQPAYVPRQVQARQNVPKCPGLDETSQVAGAPKPKSKAATKNAKRKEKKVDGGKPAGVTEAPGKAAAKSEQGKTPAANPSDVAQQLAACTLEPGAQPDGPAPTSALRALKKKVRQAEELEKAQAAGSVLSPEQLQKLGHLEAWYGPRTPAFELGMRWREEAAGG</sequence>
<dbReference type="GO" id="GO:0003723">
    <property type="term" value="F:RNA binding"/>
    <property type="evidence" value="ECO:0007669"/>
    <property type="project" value="TreeGrafter"/>
</dbReference>
<evidence type="ECO:0000259" key="2">
    <source>
        <dbReference type="SMART" id="SM01273"/>
    </source>
</evidence>
<dbReference type="PANTHER" id="PTHR22959">
    <property type="entry name" value="PYM PROTEIN"/>
    <property type="match status" value="1"/>
</dbReference>
<dbReference type="PANTHER" id="PTHR22959:SF0">
    <property type="entry name" value="PARTNER OF Y14 AND MAGO"/>
    <property type="match status" value="1"/>
</dbReference>
<feature type="compositionally biased region" description="Basic residues" evidence="1">
    <location>
        <begin position="67"/>
        <end position="80"/>
    </location>
</feature>
<organism evidence="3">
    <name type="scientific">Auxenochlorella protothecoides</name>
    <name type="common">Green microalga</name>
    <name type="synonym">Chlorella protothecoides</name>
    <dbReference type="NCBI Taxonomy" id="3075"/>
    <lineage>
        <taxon>Eukaryota</taxon>
        <taxon>Viridiplantae</taxon>
        <taxon>Chlorophyta</taxon>
        <taxon>core chlorophytes</taxon>
        <taxon>Trebouxiophyceae</taxon>
        <taxon>Chlorellales</taxon>
        <taxon>Chlorellaceae</taxon>
        <taxon>Auxenochlorella</taxon>
    </lineage>
</organism>
<dbReference type="InterPro" id="IPR039333">
    <property type="entry name" value="PYM1"/>
</dbReference>
<dbReference type="SUPFAM" id="SSF101931">
    <property type="entry name" value="Pym (Within the bgcn gene intron protein, WIBG), N-terminal domain"/>
    <property type="match status" value="1"/>
</dbReference>
<feature type="compositionally biased region" description="Basic and acidic residues" evidence="1">
    <location>
        <begin position="13"/>
        <end position="25"/>
    </location>
</feature>
<dbReference type="GO" id="GO:0005737">
    <property type="term" value="C:cytoplasm"/>
    <property type="evidence" value="ECO:0007669"/>
    <property type="project" value="TreeGrafter"/>
</dbReference>
<dbReference type="AlphaFoldDB" id="A0A1D2A1U5"/>
<gene>
    <name evidence="3" type="ORF">g.8256</name>
</gene>
<evidence type="ECO:0000313" key="3">
    <source>
        <dbReference type="EMBL" id="JAT73169.1"/>
    </source>
</evidence>
<dbReference type="InterPro" id="IPR036348">
    <property type="entry name" value="WIBG_N_sf"/>
</dbReference>
<dbReference type="SMART" id="SM01273">
    <property type="entry name" value="Mago-bind"/>
    <property type="match status" value="1"/>
</dbReference>
<proteinExistence type="predicted"/>
<feature type="region of interest" description="Disordered" evidence="1">
    <location>
        <begin position="1"/>
        <end position="138"/>
    </location>
</feature>
<dbReference type="GO" id="GO:1903259">
    <property type="term" value="P:exon-exon junction complex disassembly"/>
    <property type="evidence" value="ECO:0007669"/>
    <property type="project" value="InterPro"/>
</dbReference>
<dbReference type="Pfam" id="PF09282">
    <property type="entry name" value="Mago-bind"/>
    <property type="match status" value="1"/>
</dbReference>
<name>A0A1D2A1U5_AUXPR</name>
<protein>
    <recommendedName>
        <fullName evidence="2">WIBG Mago-binding domain-containing protein</fullName>
    </recommendedName>
</protein>
<reference evidence="3" key="1">
    <citation type="submission" date="2015-08" db="EMBL/GenBank/DDBJ databases">
        <authorList>
            <person name="Babu N.S."/>
            <person name="Beckwith C.J."/>
            <person name="Beseler K.G."/>
            <person name="Brison A."/>
            <person name="Carone J.V."/>
            <person name="Caskin T.P."/>
            <person name="Diamond M."/>
            <person name="Durham M.E."/>
            <person name="Foxe J.M."/>
            <person name="Go M."/>
            <person name="Henderson B.A."/>
            <person name="Jones I.B."/>
            <person name="McGettigan J.A."/>
            <person name="Micheletti S.J."/>
            <person name="Nasrallah M.E."/>
            <person name="Ortiz D."/>
            <person name="Piller C.R."/>
            <person name="Privatt S.R."/>
            <person name="Schneider S.L."/>
            <person name="Sharp S."/>
            <person name="Smith T.C."/>
            <person name="Stanton J.D."/>
            <person name="Ullery H.E."/>
            <person name="Wilson R.J."/>
            <person name="Serrano M.G."/>
            <person name="Buck G."/>
            <person name="Lee V."/>
            <person name="Wang Y."/>
            <person name="Carvalho R."/>
            <person name="Voegtly L."/>
            <person name="Shi R."/>
            <person name="Duckworth R."/>
            <person name="Johnson A."/>
            <person name="Loviza R."/>
            <person name="Walstead R."/>
            <person name="Shah Z."/>
            <person name="Kiflezghi M."/>
            <person name="Wade K."/>
            <person name="Ball S.L."/>
            <person name="Bradley K.W."/>
            <person name="Asai D.J."/>
            <person name="Bowman C.A."/>
            <person name="Russell D.A."/>
            <person name="Pope W.H."/>
            <person name="Jacobs-Sera D."/>
            <person name="Hendrix R.W."/>
            <person name="Hatfull G.F."/>
        </authorList>
    </citation>
    <scope>NUCLEOTIDE SEQUENCE</scope>
</reference>